<proteinExistence type="predicted"/>
<dbReference type="AlphaFoldDB" id="A0A261S5K1"/>
<comment type="caution">
    <text evidence="1">The sequence shown here is derived from an EMBL/GenBank/DDBJ whole genome shotgun (WGS) entry which is preliminary data.</text>
</comment>
<name>A0A261S5K1_9BORD</name>
<evidence type="ECO:0000313" key="1">
    <source>
        <dbReference type="EMBL" id="OZI31713.1"/>
    </source>
</evidence>
<dbReference type="PANTHER" id="PTHR41260:SF1">
    <property type="entry name" value="PROTEIN ECSC"/>
    <property type="match status" value="1"/>
</dbReference>
<protein>
    <recommendedName>
        <fullName evidence="3">Peptidase</fullName>
    </recommendedName>
</protein>
<evidence type="ECO:0008006" key="3">
    <source>
        <dbReference type="Google" id="ProtNLM"/>
    </source>
</evidence>
<sequence length="282" mass="28777">MSTETRAAGALESLSAEDLSSLKLARDILEHPSLTARLSNYVGKPIEYALDMLPAKAGGLITEATHKAIHAALKAALLTMGKGGGEAAEPAPAASKWLHKAGAAVSGGVGGFFGLAAVTVELPISVTIMMRAIADVARGEGADLNDVTTQLDCVQVLGLGGRAKSDDAAEVGYFAAREAMAKAAVDASSFLAAGGKLGGAAAPPLVRLINVVAGRFGVQVTEKVAAQAVPVIGAAAGALINTAFTNHYQQMARGHFTVRRLEGKYGKEAVEAAYQRLAEASE</sequence>
<dbReference type="OrthoDB" id="1238772at2"/>
<dbReference type="InterPro" id="IPR024787">
    <property type="entry name" value="EcsC"/>
</dbReference>
<gene>
    <name evidence="1" type="ORF">CAL29_27955</name>
</gene>
<dbReference type="Pfam" id="PF12787">
    <property type="entry name" value="EcsC"/>
    <property type="match status" value="1"/>
</dbReference>
<evidence type="ECO:0000313" key="2">
    <source>
        <dbReference type="Proteomes" id="UP000216020"/>
    </source>
</evidence>
<accession>A0A261S5K1</accession>
<dbReference type="Proteomes" id="UP000216020">
    <property type="component" value="Unassembled WGS sequence"/>
</dbReference>
<dbReference type="PANTHER" id="PTHR41260">
    <property type="entry name" value="PROTEIN ECSC"/>
    <property type="match status" value="1"/>
</dbReference>
<organism evidence="1 2">
    <name type="scientific">Bordetella genomosp. 10</name>
    <dbReference type="NCBI Taxonomy" id="1416804"/>
    <lineage>
        <taxon>Bacteria</taxon>
        <taxon>Pseudomonadati</taxon>
        <taxon>Pseudomonadota</taxon>
        <taxon>Betaproteobacteria</taxon>
        <taxon>Burkholderiales</taxon>
        <taxon>Alcaligenaceae</taxon>
        <taxon>Bordetella</taxon>
    </lineage>
</organism>
<dbReference type="RefSeq" id="WP_094856119.1">
    <property type="nucleotide sequence ID" value="NZ_NEVM01000005.1"/>
</dbReference>
<dbReference type="EMBL" id="NEVM01000005">
    <property type="protein sequence ID" value="OZI31713.1"/>
    <property type="molecule type" value="Genomic_DNA"/>
</dbReference>
<keyword evidence="2" id="KW-1185">Reference proteome</keyword>
<reference evidence="2" key="1">
    <citation type="submission" date="2017-05" db="EMBL/GenBank/DDBJ databases">
        <title>Complete and WGS of Bordetella genogroups.</title>
        <authorList>
            <person name="Spilker T."/>
            <person name="Lipuma J."/>
        </authorList>
    </citation>
    <scope>NUCLEOTIDE SEQUENCE [LARGE SCALE GENOMIC DNA]</scope>
    <source>
        <strain evidence="2">AU16122</strain>
    </source>
</reference>